<keyword evidence="1" id="KW-0418">Kinase</keyword>
<dbReference type="CDD" id="cd16936">
    <property type="entry name" value="HATPase_RsbW-like"/>
    <property type="match status" value="1"/>
</dbReference>
<reference evidence="4 5" key="1">
    <citation type="submission" date="2018-11" db="EMBL/GenBank/DDBJ databases">
        <title>Trebonia kvetii gen.nov., sp.nov., a novel acidophilic actinobacterium, and proposal of the new actinobacterial family Treboniaceae fam. nov.</title>
        <authorList>
            <person name="Rapoport D."/>
            <person name="Sagova-Mareckova M."/>
            <person name="Sedlacek I."/>
            <person name="Provaznik J."/>
            <person name="Kralova S."/>
            <person name="Pavlinic D."/>
            <person name="Benes V."/>
            <person name="Kopecky J."/>
        </authorList>
    </citation>
    <scope>NUCLEOTIDE SEQUENCE [LARGE SCALE GENOMIC DNA]</scope>
    <source>
        <strain evidence="4 5">15Tr583</strain>
    </source>
</reference>
<dbReference type="InterPro" id="IPR050267">
    <property type="entry name" value="Anti-sigma-factor_SerPK"/>
</dbReference>
<dbReference type="OrthoDB" id="3473090at2"/>
<comment type="caution">
    <text evidence="4">The sequence shown here is derived from an EMBL/GenBank/DDBJ whole genome shotgun (WGS) entry which is preliminary data.</text>
</comment>
<name>A0A6P2BWW3_9ACTN</name>
<gene>
    <name evidence="4" type="ORF">EAS64_29750</name>
</gene>
<dbReference type="GO" id="GO:0005524">
    <property type="term" value="F:ATP binding"/>
    <property type="evidence" value="ECO:0007669"/>
    <property type="project" value="UniProtKB-KW"/>
</dbReference>
<dbReference type="AlphaFoldDB" id="A0A6P2BWW3"/>
<keyword evidence="5" id="KW-1185">Reference proteome</keyword>
<dbReference type="PANTHER" id="PTHR35526">
    <property type="entry name" value="ANTI-SIGMA-F FACTOR RSBW-RELATED"/>
    <property type="match status" value="1"/>
</dbReference>
<organism evidence="4 5">
    <name type="scientific">Trebonia kvetii</name>
    <dbReference type="NCBI Taxonomy" id="2480626"/>
    <lineage>
        <taxon>Bacteria</taxon>
        <taxon>Bacillati</taxon>
        <taxon>Actinomycetota</taxon>
        <taxon>Actinomycetes</taxon>
        <taxon>Streptosporangiales</taxon>
        <taxon>Treboniaceae</taxon>
        <taxon>Trebonia</taxon>
    </lineage>
</organism>
<proteinExistence type="predicted"/>
<keyword evidence="1" id="KW-0723">Serine/threonine-protein kinase</keyword>
<dbReference type="InterPro" id="IPR003594">
    <property type="entry name" value="HATPase_dom"/>
</dbReference>
<evidence type="ECO:0000256" key="1">
    <source>
        <dbReference type="ARBA" id="ARBA00022527"/>
    </source>
</evidence>
<dbReference type="Gene3D" id="3.30.565.10">
    <property type="entry name" value="Histidine kinase-like ATPase, C-terminal domain"/>
    <property type="match status" value="1"/>
</dbReference>
<feature type="domain" description="Histidine kinase/HSP90-like ATPase" evidence="3">
    <location>
        <begin position="12"/>
        <end position="126"/>
    </location>
</feature>
<dbReference type="InterPro" id="IPR036890">
    <property type="entry name" value="HATPase_C_sf"/>
</dbReference>
<evidence type="ECO:0000256" key="2">
    <source>
        <dbReference type="SAM" id="MobiDB-lite"/>
    </source>
</evidence>
<accession>A0A6P2BWW3</accession>
<dbReference type="PANTHER" id="PTHR35526:SF3">
    <property type="entry name" value="ANTI-SIGMA-F FACTOR RSBW"/>
    <property type="match status" value="1"/>
</dbReference>
<evidence type="ECO:0000313" key="4">
    <source>
        <dbReference type="EMBL" id="TVZ01663.1"/>
    </source>
</evidence>
<dbReference type="Pfam" id="PF13581">
    <property type="entry name" value="HATPase_c_2"/>
    <property type="match status" value="1"/>
</dbReference>
<dbReference type="EMBL" id="RPFW01000006">
    <property type="protein sequence ID" value="TVZ01663.1"/>
    <property type="molecule type" value="Genomic_DNA"/>
</dbReference>
<keyword evidence="4" id="KW-0067">ATP-binding</keyword>
<dbReference type="Proteomes" id="UP000460272">
    <property type="component" value="Unassembled WGS sequence"/>
</dbReference>
<dbReference type="GO" id="GO:0004674">
    <property type="term" value="F:protein serine/threonine kinase activity"/>
    <property type="evidence" value="ECO:0007669"/>
    <property type="project" value="UniProtKB-KW"/>
</dbReference>
<evidence type="ECO:0000259" key="3">
    <source>
        <dbReference type="Pfam" id="PF13581"/>
    </source>
</evidence>
<protein>
    <submittedName>
        <fullName evidence="4">ATP-binding protein</fullName>
    </submittedName>
</protein>
<keyword evidence="4" id="KW-0547">Nucleotide-binding</keyword>
<dbReference type="SUPFAM" id="SSF55874">
    <property type="entry name" value="ATPase domain of HSP90 chaperone/DNA topoisomerase II/histidine kinase"/>
    <property type="match status" value="1"/>
</dbReference>
<feature type="region of interest" description="Disordered" evidence="2">
    <location>
        <begin position="136"/>
        <end position="165"/>
    </location>
</feature>
<evidence type="ECO:0000313" key="5">
    <source>
        <dbReference type="Proteomes" id="UP000460272"/>
    </source>
</evidence>
<keyword evidence="1" id="KW-0808">Transferase</keyword>
<sequence length="165" mass="17000">MGTSSVQMLPYTASSVGVARRRLLGDLTEAGVHEATACDASLILSELISNALRHASPLPGGMVKVSWRLSGDRVEIAVGDGGGPTAPVVNRPAAGALGGRGLGIVDRLSLRWGVYTRPDGGETTVWAELALSTEGERHRRNAAKNGPDGHRGTGPGLVIASSRDA</sequence>